<dbReference type="InterPro" id="IPR029000">
    <property type="entry name" value="Cyclophilin-like_dom_sf"/>
</dbReference>
<dbReference type="InterPro" id="IPR020892">
    <property type="entry name" value="Cyclophilin-type_PPIase_CS"/>
</dbReference>
<dbReference type="OrthoDB" id="407558at2759"/>
<feature type="repeat" description="TPR" evidence="6">
    <location>
        <begin position="324"/>
        <end position="357"/>
    </location>
</feature>
<organism evidence="8 9">
    <name type="scientific">Catenaria anguillulae PL171</name>
    <dbReference type="NCBI Taxonomy" id="765915"/>
    <lineage>
        <taxon>Eukaryota</taxon>
        <taxon>Fungi</taxon>
        <taxon>Fungi incertae sedis</taxon>
        <taxon>Blastocladiomycota</taxon>
        <taxon>Blastocladiomycetes</taxon>
        <taxon>Blastocladiales</taxon>
        <taxon>Catenariaceae</taxon>
        <taxon>Catenaria</taxon>
    </lineage>
</organism>
<keyword evidence="4" id="KW-0697">Rotamase</keyword>
<dbReference type="PANTHER" id="PTHR11071">
    <property type="entry name" value="PEPTIDYL-PROLYL CIS-TRANS ISOMERASE"/>
    <property type="match status" value="1"/>
</dbReference>
<evidence type="ECO:0000313" key="8">
    <source>
        <dbReference type="EMBL" id="ORZ35890.1"/>
    </source>
</evidence>
<evidence type="ECO:0000256" key="6">
    <source>
        <dbReference type="PROSITE-ProRule" id="PRU00339"/>
    </source>
</evidence>
<dbReference type="Gene3D" id="2.40.100.10">
    <property type="entry name" value="Cyclophilin-like"/>
    <property type="match status" value="1"/>
</dbReference>
<dbReference type="SUPFAM" id="SSF48452">
    <property type="entry name" value="TPR-like"/>
    <property type="match status" value="1"/>
</dbReference>
<evidence type="ECO:0000313" key="9">
    <source>
        <dbReference type="Proteomes" id="UP000193411"/>
    </source>
</evidence>
<dbReference type="InterPro" id="IPR002130">
    <property type="entry name" value="Cyclophilin-type_PPIase_dom"/>
</dbReference>
<dbReference type="EMBL" id="MCFL01000020">
    <property type="protein sequence ID" value="ORZ35890.1"/>
    <property type="molecule type" value="Genomic_DNA"/>
</dbReference>
<comment type="caution">
    <text evidence="8">The sequence shown here is derived from an EMBL/GenBank/DDBJ whole genome shotgun (WGS) entry which is preliminary data.</text>
</comment>
<comment type="catalytic activity">
    <reaction evidence="1">
        <text>[protein]-peptidylproline (omega=180) = [protein]-peptidylproline (omega=0)</text>
        <dbReference type="Rhea" id="RHEA:16237"/>
        <dbReference type="Rhea" id="RHEA-COMP:10747"/>
        <dbReference type="Rhea" id="RHEA-COMP:10748"/>
        <dbReference type="ChEBI" id="CHEBI:83833"/>
        <dbReference type="ChEBI" id="CHEBI:83834"/>
        <dbReference type="EC" id="5.2.1.8"/>
    </reaction>
</comment>
<evidence type="ECO:0000256" key="1">
    <source>
        <dbReference type="ARBA" id="ARBA00000971"/>
    </source>
</evidence>
<dbReference type="FunFam" id="2.40.100.10:FF:000022">
    <property type="entry name" value="Peptidyl-prolyl cis-trans isomerase CYP95"/>
    <property type="match status" value="1"/>
</dbReference>
<name>A0A1Y2HMS4_9FUNG</name>
<gene>
    <name evidence="8" type="ORF">BCR44DRAFT_29747</name>
</gene>
<dbReference type="PRINTS" id="PR00153">
    <property type="entry name" value="CSAPPISMRASE"/>
</dbReference>
<keyword evidence="9" id="KW-1185">Reference proteome</keyword>
<dbReference type="GO" id="GO:0016018">
    <property type="term" value="F:cyclosporin A binding"/>
    <property type="evidence" value="ECO:0007669"/>
    <property type="project" value="TreeGrafter"/>
</dbReference>
<dbReference type="CDD" id="cd01926">
    <property type="entry name" value="cyclophilin_ABH_like"/>
    <property type="match status" value="1"/>
</dbReference>
<dbReference type="Proteomes" id="UP000193411">
    <property type="component" value="Unassembled WGS sequence"/>
</dbReference>
<dbReference type="GO" id="GO:0003755">
    <property type="term" value="F:peptidyl-prolyl cis-trans isomerase activity"/>
    <property type="evidence" value="ECO:0007669"/>
    <property type="project" value="UniProtKB-KW"/>
</dbReference>
<protein>
    <recommendedName>
        <fullName evidence="3">peptidylprolyl isomerase</fullName>
        <ecNumber evidence="3">5.2.1.8</ecNumber>
    </recommendedName>
</protein>
<evidence type="ECO:0000256" key="2">
    <source>
        <dbReference type="ARBA" id="ARBA00002388"/>
    </source>
</evidence>
<dbReference type="STRING" id="765915.A0A1Y2HMS4"/>
<sequence>MTVSQPANTRVFFDMTMAGKPLGRIVFELFSQDVPKTAENFRALCTGEKGVGESGLPLHYKGSGFHRIIKSFMCQGGDFTRGNGTGGESIYGEKFEDENFTHKHDKHFLLSMANAGPATNGSQFFITTALTPHLDNKHVVFGIVKQGKNIVRAMEHVPTGESDKPVHPVIIADCGEIADAAASAAQDDQYEWSGPMVAGDAESVDNTPDFPEDLNDAHKLSADAVIALADAQRLNGNAAFKAGHLDAAATKYAKALRYLDLKANDKSLCSDDAEYTRVCAAKVPCLLNAAQVNLKQAQYAQARELAMDALYKLPGDALAVADRTKAFFRLGAAYKGLAEFDRAKEALAEAKKLSPEDPVIAKELAGIEREVKMRVEKEKSMYKRMFA</sequence>
<dbReference type="SMART" id="SM00028">
    <property type="entry name" value="TPR"/>
    <property type="match status" value="3"/>
</dbReference>
<dbReference type="GO" id="GO:0006457">
    <property type="term" value="P:protein folding"/>
    <property type="evidence" value="ECO:0007669"/>
    <property type="project" value="InterPro"/>
</dbReference>
<proteinExistence type="predicted"/>
<dbReference type="PROSITE" id="PS50072">
    <property type="entry name" value="CSA_PPIASE_2"/>
    <property type="match status" value="1"/>
</dbReference>
<dbReference type="PROSITE" id="PS50005">
    <property type="entry name" value="TPR"/>
    <property type="match status" value="1"/>
</dbReference>
<evidence type="ECO:0000256" key="5">
    <source>
        <dbReference type="ARBA" id="ARBA00023235"/>
    </source>
</evidence>
<accession>A0A1Y2HMS4</accession>
<dbReference type="GO" id="GO:0005737">
    <property type="term" value="C:cytoplasm"/>
    <property type="evidence" value="ECO:0007669"/>
    <property type="project" value="TreeGrafter"/>
</dbReference>
<dbReference type="Pfam" id="PF00160">
    <property type="entry name" value="Pro_isomerase"/>
    <property type="match status" value="1"/>
</dbReference>
<dbReference type="EC" id="5.2.1.8" evidence="3"/>
<dbReference type="InterPro" id="IPR019734">
    <property type="entry name" value="TPR_rpt"/>
</dbReference>
<keyword evidence="6" id="KW-0802">TPR repeat</keyword>
<comment type="function">
    <text evidence="2">PPIases accelerate the folding of proteins. It catalyzes the cis-trans isomerization of proline imidic peptide bonds in oligopeptides.</text>
</comment>
<reference evidence="8 9" key="1">
    <citation type="submission" date="2016-07" db="EMBL/GenBank/DDBJ databases">
        <title>Pervasive Adenine N6-methylation of Active Genes in Fungi.</title>
        <authorList>
            <consortium name="DOE Joint Genome Institute"/>
            <person name="Mondo S.J."/>
            <person name="Dannebaum R.O."/>
            <person name="Kuo R.C."/>
            <person name="Labutti K."/>
            <person name="Haridas S."/>
            <person name="Kuo A."/>
            <person name="Salamov A."/>
            <person name="Ahrendt S.R."/>
            <person name="Lipzen A."/>
            <person name="Sullivan W."/>
            <person name="Andreopoulos W.B."/>
            <person name="Clum A."/>
            <person name="Lindquist E."/>
            <person name="Daum C."/>
            <person name="Ramamoorthy G.K."/>
            <person name="Gryganskyi A."/>
            <person name="Culley D."/>
            <person name="Magnuson J.K."/>
            <person name="James T.Y."/>
            <person name="O'Malley M.A."/>
            <person name="Stajich J.E."/>
            <person name="Spatafora J.W."/>
            <person name="Visel A."/>
            <person name="Grigoriev I.V."/>
        </authorList>
    </citation>
    <scope>NUCLEOTIDE SEQUENCE [LARGE SCALE GENOMIC DNA]</scope>
    <source>
        <strain evidence="8 9">PL171</strain>
    </source>
</reference>
<keyword evidence="5" id="KW-0413">Isomerase</keyword>
<dbReference type="InterPro" id="IPR011990">
    <property type="entry name" value="TPR-like_helical_dom_sf"/>
</dbReference>
<dbReference type="PANTHER" id="PTHR11071:SF561">
    <property type="entry name" value="PEPTIDYL-PROLYL CIS-TRANS ISOMERASE D-RELATED"/>
    <property type="match status" value="1"/>
</dbReference>
<dbReference type="PROSITE" id="PS00170">
    <property type="entry name" value="CSA_PPIASE_1"/>
    <property type="match status" value="1"/>
</dbReference>
<evidence type="ECO:0000256" key="4">
    <source>
        <dbReference type="ARBA" id="ARBA00023110"/>
    </source>
</evidence>
<dbReference type="AlphaFoldDB" id="A0A1Y2HMS4"/>
<evidence type="ECO:0000256" key="3">
    <source>
        <dbReference type="ARBA" id="ARBA00013194"/>
    </source>
</evidence>
<dbReference type="SUPFAM" id="SSF50891">
    <property type="entry name" value="Cyclophilin-like"/>
    <property type="match status" value="1"/>
</dbReference>
<feature type="domain" description="PPIase cyclophilin-type" evidence="7">
    <location>
        <begin position="12"/>
        <end position="176"/>
    </location>
</feature>
<dbReference type="Gene3D" id="1.25.40.10">
    <property type="entry name" value="Tetratricopeptide repeat domain"/>
    <property type="match status" value="1"/>
</dbReference>
<evidence type="ECO:0000259" key="7">
    <source>
        <dbReference type="PROSITE" id="PS50072"/>
    </source>
</evidence>